<name>A0A0A1U6V6_ENTIV</name>
<accession>A0A0A1U6V6</accession>
<sequence>MSVISHVEEFTLRITPSVVTVYKWCASEIRLFLTINYTIKTNTTIPLVTKSIESGDETVNNFNMKANTEVTRVLIQTNLEKISISNTIVNKMLTQTVDHVILNSYIEKSKENADAGQVQK</sequence>
<evidence type="ECO:0000313" key="2">
    <source>
        <dbReference type="Proteomes" id="UP000014680"/>
    </source>
</evidence>
<dbReference type="AlphaFoldDB" id="A0A0A1U6V6"/>
<dbReference type="GeneID" id="14887607"/>
<organism evidence="1 2">
    <name type="scientific">Entamoeba invadens IP1</name>
    <dbReference type="NCBI Taxonomy" id="370355"/>
    <lineage>
        <taxon>Eukaryota</taxon>
        <taxon>Amoebozoa</taxon>
        <taxon>Evosea</taxon>
        <taxon>Archamoebae</taxon>
        <taxon>Mastigamoebida</taxon>
        <taxon>Entamoebidae</taxon>
        <taxon>Entamoeba</taxon>
    </lineage>
</organism>
<reference evidence="1 2" key="1">
    <citation type="submission" date="2012-10" db="EMBL/GenBank/DDBJ databases">
        <authorList>
            <person name="Zafar N."/>
            <person name="Inman J."/>
            <person name="Hall N."/>
            <person name="Lorenzi H."/>
            <person name="Caler E."/>
        </authorList>
    </citation>
    <scope>NUCLEOTIDE SEQUENCE [LARGE SCALE GENOMIC DNA]</scope>
    <source>
        <strain evidence="1 2">IP1</strain>
    </source>
</reference>
<protein>
    <submittedName>
        <fullName evidence="1">Uncharacterized protein</fullName>
    </submittedName>
</protein>
<dbReference type="KEGG" id="eiv:EIN_435680"/>
<dbReference type="RefSeq" id="XP_004255403.1">
    <property type="nucleotide sequence ID" value="XM_004255355.1"/>
</dbReference>
<dbReference type="EMBL" id="KB206721">
    <property type="protein sequence ID" value="ELP88632.1"/>
    <property type="molecule type" value="Genomic_DNA"/>
</dbReference>
<evidence type="ECO:0000313" key="1">
    <source>
        <dbReference type="EMBL" id="ELP88632.1"/>
    </source>
</evidence>
<dbReference type="Proteomes" id="UP000014680">
    <property type="component" value="Unassembled WGS sequence"/>
</dbReference>
<keyword evidence="2" id="KW-1185">Reference proteome</keyword>
<gene>
    <name evidence="1" type="ORF">EIN_435680</name>
</gene>
<dbReference type="VEuPathDB" id="AmoebaDB:EIN_435680"/>
<proteinExistence type="predicted"/>